<feature type="compositionally biased region" description="Polar residues" evidence="1">
    <location>
        <begin position="1"/>
        <end position="10"/>
    </location>
</feature>
<protein>
    <submittedName>
        <fullName evidence="3">Uncharacterized protein</fullName>
    </submittedName>
</protein>
<evidence type="ECO:0000256" key="1">
    <source>
        <dbReference type="SAM" id="MobiDB-lite"/>
    </source>
</evidence>
<proteinExistence type="predicted"/>
<keyword evidence="2" id="KW-1185">Reference proteome</keyword>
<evidence type="ECO:0000313" key="3">
    <source>
        <dbReference type="WBParaSite" id="MBELARI_LOCUS20005.2"/>
    </source>
</evidence>
<dbReference type="WBParaSite" id="MBELARI_LOCUS20005.2">
    <property type="protein sequence ID" value="MBELARI_LOCUS20005.2"/>
    <property type="gene ID" value="MBELARI_LOCUS20005"/>
</dbReference>
<dbReference type="Proteomes" id="UP000887575">
    <property type="component" value="Unassembled WGS sequence"/>
</dbReference>
<name>A0AAF3F0I3_9BILA</name>
<accession>A0AAF3F0I3</accession>
<evidence type="ECO:0000313" key="2">
    <source>
        <dbReference type="Proteomes" id="UP000887575"/>
    </source>
</evidence>
<dbReference type="AlphaFoldDB" id="A0AAF3F0I3"/>
<feature type="compositionally biased region" description="Basic and acidic residues" evidence="1">
    <location>
        <begin position="22"/>
        <end position="34"/>
    </location>
</feature>
<feature type="region of interest" description="Disordered" evidence="1">
    <location>
        <begin position="1"/>
        <end position="42"/>
    </location>
</feature>
<reference evidence="3" key="1">
    <citation type="submission" date="2024-02" db="UniProtKB">
        <authorList>
            <consortium name="WormBaseParasite"/>
        </authorList>
    </citation>
    <scope>IDENTIFICATION</scope>
</reference>
<organism evidence="2 3">
    <name type="scientific">Mesorhabditis belari</name>
    <dbReference type="NCBI Taxonomy" id="2138241"/>
    <lineage>
        <taxon>Eukaryota</taxon>
        <taxon>Metazoa</taxon>
        <taxon>Ecdysozoa</taxon>
        <taxon>Nematoda</taxon>
        <taxon>Chromadorea</taxon>
        <taxon>Rhabditida</taxon>
        <taxon>Rhabditina</taxon>
        <taxon>Rhabditomorpha</taxon>
        <taxon>Rhabditoidea</taxon>
        <taxon>Rhabditidae</taxon>
        <taxon>Mesorhabditinae</taxon>
        <taxon>Mesorhabditis</taxon>
    </lineage>
</organism>
<feature type="region of interest" description="Disordered" evidence="1">
    <location>
        <begin position="167"/>
        <end position="186"/>
    </location>
</feature>
<sequence>MRDFNASLTSDLEPLEKKKRGSLKEFQHSNEKKTFAGPSVSLQVPQSATQLTKEQPANKEMKIKQVSFSNLAADASKSVENPPQMLVKSSFSYKLKRSFEVAAKVRTSLDTSMARKNLGDRVDEKPFNSSKRYHQSQSLCCKKEQIFATPLPTGKTLRTPLLDLKNKPMPSQHFSQPRTEPKNEKVTTFVTPLRKLERSHASQVVIDVPNTQQRPPPDRSQLSQRNAVGHFQPR</sequence>
<feature type="region of interest" description="Disordered" evidence="1">
    <location>
        <begin position="198"/>
        <end position="234"/>
    </location>
</feature>